<comment type="similarity">
    <text evidence="1">Belongs to the Ole e I family.</text>
</comment>
<organism evidence="4">
    <name type="scientific">Hordeum vulgare subsp. vulgare</name>
    <name type="common">Domesticated barley</name>
    <dbReference type="NCBI Taxonomy" id="112509"/>
    <lineage>
        <taxon>Eukaryota</taxon>
        <taxon>Viridiplantae</taxon>
        <taxon>Streptophyta</taxon>
        <taxon>Embryophyta</taxon>
        <taxon>Tracheophyta</taxon>
        <taxon>Spermatophyta</taxon>
        <taxon>Magnoliopsida</taxon>
        <taxon>Liliopsida</taxon>
        <taxon>Poales</taxon>
        <taxon>Poaceae</taxon>
        <taxon>BOP clade</taxon>
        <taxon>Pooideae</taxon>
        <taxon>Triticodae</taxon>
        <taxon>Triticeae</taxon>
        <taxon>Hordeinae</taxon>
        <taxon>Hordeum</taxon>
    </lineage>
</organism>
<dbReference type="EMBL" id="AK375503">
    <property type="protein sequence ID" value="BAK06698.1"/>
    <property type="molecule type" value="mRNA"/>
</dbReference>
<dbReference type="PANTHER" id="PTHR31614:SF34">
    <property type="entry name" value="POLLEN-SPECIFIC PROTEIN C13"/>
    <property type="match status" value="1"/>
</dbReference>
<evidence type="ECO:0000256" key="2">
    <source>
        <dbReference type="ARBA" id="ARBA00023157"/>
    </source>
</evidence>
<reference evidence="6" key="2">
    <citation type="journal article" date="2012" name="Nature">
        <title>A physical, genetic and functional sequence assembly of the barley genome.</title>
        <authorList>
            <consortium name="The International Barley Genome Sequencing Consortium"/>
            <person name="Mayer K.F."/>
            <person name="Waugh R."/>
            <person name="Brown J.W."/>
            <person name="Schulman A."/>
            <person name="Langridge P."/>
            <person name="Platzer M."/>
            <person name="Fincher G.B."/>
            <person name="Muehlbauer G.J."/>
            <person name="Sato K."/>
            <person name="Close T.J."/>
            <person name="Wise R.P."/>
            <person name="Stein N."/>
        </authorList>
    </citation>
    <scope>NUCLEOTIDE SEQUENCE [LARGE SCALE GENOMIC DNA]</scope>
    <source>
        <strain evidence="6">cv. Morex</strain>
    </source>
</reference>
<dbReference type="GO" id="GO:0005615">
    <property type="term" value="C:extracellular space"/>
    <property type="evidence" value="ECO:0007669"/>
    <property type="project" value="InterPro"/>
</dbReference>
<evidence type="ECO:0000256" key="3">
    <source>
        <dbReference type="SAM" id="SignalP"/>
    </source>
</evidence>
<dbReference type="PANTHER" id="PTHR31614">
    <property type="entry name" value="PROTEIN DOWNSTREAM OF FLC-RELATED"/>
    <property type="match status" value="1"/>
</dbReference>
<sequence>MASLRILSVIAVVAIFALADTAVANDRDLPDYIVQGRVYCDTCRAGFETNVTEYIKGAKVRLECRRFGTDKLERSIDGVTDESGTYKIELKDSHPEDICEMVLVQSPLPNCNEIQALRNRAEIVLSRNVGISDNIRLANPLGYLKDKPLPVCPDLLKMFNLTTDDDH</sequence>
<dbReference type="AlphaFoldDB" id="F2EH76"/>
<keyword evidence="6" id="KW-1185">Reference proteome</keyword>
<dbReference type="EnsemblPlants" id="HORVU.MOREX.r3.2HG0164450.1">
    <property type="protein sequence ID" value="HORVU.MOREX.r3.2HG0164450.1"/>
    <property type="gene ID" value="HORVU.MOREX.r3.2HG0164450"/>
</dbReference>
<keyword evidence="2" id="KW-1015">Disulfide bond</keyword>
<evidence type="ECO:0000313" key="5">
    <source>
        <dbReference type="EnsemblPlants" id="HORVU.MOREX.r3.2HG0164450.1"/>
    </source>
</evidence>
<reference evidence="5" key="4">
    <citation type="submission" date="2022-01" db="UniProtKB">
        <authorList>
            <consortium name="EnsemblPlants"/>
        </authorList>
    </citation>
    <scope>IDENTIFICATION</scope>
    <source>
        <strain evidence="5">subsp. vulgare</strain>
    </source>
</reference>
<reference evidence="4" key="1">
    <citation type="journal article" date="2011" name="Plant Physiol.">
        <title>Comprehensive sequence analysis of 24,783 barley full-length cDNAs derived from 12 clone libraries.</title>
        <authorList>
            <person name="Matsumoto T."/>
            <person name="Tanaka T."/>
            <person name="Sakai H."/>
            <person name="Amano N."/>
            <person name="Kanamori H."/>
            <person name="Kurita K."/>
            <person name="Kikuta A."/>
            <person name="Kamiya K."/>
            <person name="Yamamoto M."/>
            <person name="Ikawa H."/>
            <person name="Fujii N."/>
            <person name="Hori K."/>
            <person name="Itoh T."/>
            <person name="Sato K."/>
        </authorList>
    </citation>
    <scope>NUCLEOTIDE SEQUENCE</scope>
    <source>
        <tissue evidence="4">Flower</tissue>
    </source>
</reference>
<reference evidence="5" key="3">
    <citation type="submission" date="2020-10" db="EMBL/GenBank/DDBJ databases">
        <authorList>
            <person name="Scholz U."/>
            <person name="Mascher M."/>
            <person name="Fiebig A."/>
        </authorList>
    </citation>
    <scope>NUCLEOTIDE SEQUENCE [LARGE SCALE GENOMIC DNA]</scope>
    <source>
        <strain evidence="5">cv. Morex</strain>
    </source>
</reference>
<dbReference type="InterPro" id="IPR006041">
    <property type="entry name" value="Pollen_Ole_e1_allergen"/>
</dbReference>
<name>F2EH76_HORVV</name>
<dbReference type="Pfam" id="PF01190">
    <property type="entry name" value="Pollen_Ole_e_1"/>
    <property type="match status" value="1"/>
</dbReference>
<dbReference type="Proteomes" id="UP000011116">
    <property type="component" value="Chromosome 2H"/>
</dbReference>
<feature type="signal peptide" evidence="3">
    <location>
        <begin position="1"/>
        <end position="24"/>
    </location>
</feature>
<evidence type="ECO:0000313" key="6">
    <source>
        <dbReference type="Proteomes" id="UP000011116"/>
    </source>
</evidence>
<feature type="chain" id="PRO_5043303175" evidence="3">
    <location>
        <begin position="25"/>
        <end position="167"/>
    </location>
</feature>
<dbReference type="PROSITE" id="PS00925">
    <property type="entry name" value="OLEEI"/>
    <property type="match status" value="1"/>
</dbReference>
<keyword evidence="3" id="KW-0732">Signal</keyword>
<dbReference type="InterPro" id="IPR006040">
    <property type="entry name" value="Allergen_Ole_e_I_CS"/>
</dbReference>
<dbReference type="SMR" id="F2EH76"/>
<evidence type="ECO:0000256" key="1">
    <source>
        <dbReference type="ARBA" id="ARBA00010049"/>
    </source>
</evidence>
<dbReference type="Gramene" id="HORVU.MOREX.r2.2HG0135610.1">
    <property type="protein sequence ID" value="HORVU.MOREX.r2.2HG0135610.1"/>
    <property type="gene ID" value="HORVU.MOREX.r2.2HG0135610"/>
</dbReference>
<proteinExistence type="evidence at transcript level"/>
<protein>
    <submittedName>
        <fullName evidence="4">Predicted protein</fullName>
    </submittedName>
</protein>
<dbReference type="Gramene" id="HORVU.MOREX.r3.2HG0164450.1">
    <property type="protein sequence ID" value="HORVU.MOREX.r3.2HG0164450.1"/>
    <property type="gene ID" value="HORVU.MOREX.r3.2HG0164450"/>
</dbReference>
<evidence type="ECO:0000313" key="4">
    <source>
        <dbReference type="EMBL" id="BAK06698.1"/>
    </source>
</evidence>
<accession>F2EH76</accession>